<evidence type="ECO:0000313" key="2">
    <source>
        <dbReference type="EMBL" id="KAG5471310.1"/>
    </source>
</evidence>
<gene>
    <name evidence="2" type="ORF">LSCM1_01387</name>
</gene>
<evidence type="ECO:0000313" key="3">
    <source>
        <dbReference type="Proteomes" id="UP000673552"/>
    </source>
</evidence>
<reference evidence="3" key="1">
    <citation type="journal article" date="2021" name="Microbiol. Resour. Announc.">
        <title>LGAAP: Leishmaniinae Genome Assembly and Annotation Pipeline.</title>
        <authorList>
            <person name="Almutairi H."/>
            <person name="Urbaniak M.D."/>
            <person name="Bates M.D."/>
            <person name="Jariyapan N."/>
            <person name="Kwakye-Nuako G."/>
            <person name="Thomaz-Soccol V."/>
            <person name="Al-Salem W.S."/>
            <person name="Dillon R.J."/>
            <person name="Bates P.A."/>
            <person name="Gatherer D."/>
        </authorList>
    </citation>
    <scope>NUCLEOTIDE SEQUENCE [LARGE SCALE GENOMIC DNA]</scope>
</reference>
<keyword evidence="1" id="KW-0812">Transmembrane</keyword>
<name>A0A836H6I2_9TRYP</name>
<dbReference type="PANTHER" id="PTHR40744">
    <property type="entry name" value="SODIUM STIBOGLUCONATE RESISTANCE PROTEIN-RELATED"/>
    <property type="match status" value="1"/>
</dbReference>
<feature type="transmembrane region" description="Helical" evidence="1">
    <location>
        <begin position="19"/>
        <end position="39"/>
    </location>
</feature>
<keyword evidence="1" id="KW-1133">Transmembrane helix</keyword>
<comment type="caution">
    <text evidence="2">The sequence shown here is derived from an EMBL/GenBank/DDBJ whole genome shotgun (WGS) entry which is preliminary data.</text>
</comment>
<dbReference type="Proteomes" id="UP000673552">
    <property type="component" value="Unassembled WGS sequence"/>
</dbReference>
<dbReference type="AlphaFoldDB" id="A0A836H6I2"/>
<keyword evidence="3" id="KW-1185">Reference proteome</keyword>
<organism evidence="2 3">
    <name type="scientific">Leishmania martiniquensis</name>
    <dbReference type="NCBI Taxonomy" id="1580590"/>
    <lineage>
        <taxon>Eukaryota</taxon>
        <taxon>Discoba</taxon>
        <taxon>Euglenozoa</taxon>
        <taxon>Kinetoplastea</taxon>
        <taxon>Metakinetoplastina</taxon>
        <taxon>Trypanosomatida</taxon>
        <taxon>Trypanosomatidae</taxon>
        <taxon>Leishmaniinae</taxon>
        <taxon>Leishmania</taxon>
    </lineage>
</organism>
<reference evidence="3" key="2">
    <citation type="journal article" date="2021" name="Sci. Data">
        <title>Chromosome-scale genome sequencing, assembly and annotation of six genomes from subfamily Leishmaniinae.</title>
        <authorList>
            <person name="Almutairi H."/>
            <person name="Urbaniak M.D."/>
            <person name="Bates M.D."/>
            <person name="Jariyapan N."/>
            <person name="Kwakye-Nuako G."/>
            <person name="Thomaz Soccol V."/>
            <person name="Al-Salem W.S."/>
            <person name="Dillon R.J."/>
            <person name="Bates P.A."/>
            <person name="Gatherer D."/>
        </authorList>
    </citation>
    <scope>NUCLEOTIDE SEQUENCE [LARGE SCALE GENOMIC DNA]</scope>
</reference>
<keyword evidence="1" id="KW-0472">Membrane</keyword>
<accession>A0A836H6I2</accession>
<dbReference type="RefSeq" id="XP_067176284.1">
    <property type="nucleotide sequence ID" value="XM_067319005.1"/>
</dbReference>
<evidence type="ECO:0000256" key="1">
    <source>
        <dbReference type="SAM" id="Phobius"/>
    </source>
</evidence>
<proteinExistence type="predicted"/>
<protein>
    <submittedName>
        <fullName evidence="2">Uncharacterized protein</fullName>
    </submittedName>
</protein>
<dbReference type="PANTHER" id="PTHR40744:SF1">
    <property type="entry name" value="SODIUM STIBOGLUCONATE RESISTANCE PROTEIN"/>
    <property type="match status" value="1"/>
</dbReference>
<sequence length="189" mass="20967">MMDRTASVLFTLGLLEAKTRYYCLAFLVNYIGLIVRAIASRMHLRSHQRIFHNALEHVDEVASLVWDLAKEYPNEYLSRLGMANVPRPSSPDRDGISAAGASSHASAQNIHALGGDQHRHLYASGCPWSPTQSALIPLVLARNVRLSVQARVSRHSQAQIRSPAERLSYHYTGWNLDTCVVSGSEGSTW</sequence>
<dbReference type="KEGG" id="lmat:92511517"/>
<dbReference type="GeneID" id="92511517"/>
<dbReference type="EMBL" id="JAFEUZ010000031">
    <property type="protein sequence ID" value="KAG5471310.1"/>
    <property type="molecule type" value="Genomic_DNA"/>
</dbReference>